<dbReference type="AlphaFoldDB" id="A0A0N5AZ80"/>
<dbReference type="Proteomes" id="UP000046393">
    <property type="component" value="Unplaced"/>
</dbReference>
<keyword evidence="1" id="KW-0812">Transmembrane</keyword>
<feature type="transmembrane region" description="Helical" evidence="1">
    <location>
        <begin position="171"/>
        <end position="189"/>
    </location>
</feature>
<reference evidence="3" key="1">
    <citation type="submission" date="2017-02" db="UniProtKB">
        <authorList>
            <consortium name="WormBaseParasite"/>
        </authorList>
    </citation>
    <scope>IDENTIFICATION</scope>
</reference>
<name>A0A0N5AZ80_9BILA</name>
<evidence type="ECO:0000313" key="3">
    <source>
        <dbReference type="WBParaSite" id="SMUV_0001030101-mRNA-1"/>
    </source>
</evidence>
<keyword evidence="1" id="KW-0472">Membrane</keyword>
<organism evidence="2 3">
    <name type="scientific">Syphacia muris</name>
    <dbReference type="NCBI Taxonomy" id="451379"/>
    <lineage>
        <taxon>Eukaryota</taxon>
        <taxon>Metazoa</taxon>
        <taxon>Ecdysozoa</taxon>
        <taxon>Nematoda</taxon>
        <taxon>Chromadorea</taxon>
        <taxon>Rhabditida</taxon>
        <taxon>Spirurina</taxon>
        <taxon>Oxyuridomorpha</taxon>
        <taxon>Oxyuroidea</taxon>
        <taxon>Oxyuridae</taxon>
        <taxon>Syphacia</taxon>
    </lineage>
</organism>
<accession>A0A0N5AZ80</accession>
<dbReference type="WBParaSite" id="SMUV_0001030101-mRNA-1">
    <property type="protein sequence ID" value="SMUV_0001030101-mRNA-1"/>
    <property type="gene ID" value="SMUV_0001030101"/>
</dbReference>
<keyword evidence="1" id="KW-1133">Transmembrane helix</keyword>
<sequence length="190" mass="21639">MCNYQFIDENRESEDVNDELPHSQSCSFQYSVENTEYRYNSCQDPWCLTLLTQNISSEGLGQKESTIRGCQSWLLHRALEVQDNIKLKSRAPAYVNLIKVLLKQPRCRAIVDPMTPIINGSQQACIDFSFQSDGSQKRAKLCCCRGLNECNQNVSWIDEGRQFNNSYMCSSSWIMLTLMISVALLLLSAA</sequence>
<evidence type="ECO:0000256" key="1">
    <source>
        <dbReference type="SAM" id="Phobius"/>
    </source>
</evidence>
<protein>
    <submittedName>
        <fullName evidence="3">Protein quiver</fullName>
    </submittedName>
</protein>
<proteinExistence type="predicted"/>
<keyword evidence="2" id="KW-1185">Reference proteome</keyword>
<evidence type="ECO:0000313" key="2">
    <source>
        <dbReference type="Proteomes" id="UP000046393"/>
    </source>
</evidence>